<evidence type="ECO:0000259" key="7">
    <source>
        <dbReference type="SMART" id="SM00916"/>
    </source>
</evidence>
<evidence type="ECO:0000256" key="6">
    <source>
        <dbReference type="ARBA" id="ARBA00035188"/>
    </source>
</evidence>
<dbReference type="GO" id="GO:0005762">
    <property type="term" value="C:mitochondrial large ribosomal subunit"/>
    <property type="evidence" value="ECO:0007669"/>
    <property type="project" value="TreeGrafter"/>
</dbReference>
<dbReference type="PANTHER" id="PTHR21396">
    <property type="entry name" value="39S RIBOSOMAL PROTEIN L43"/>
    <property type="match status" value="1"/>
</dbReference>
<dbReference type="Gene3D" id="3.40.30.10">
    <property type="entry name" value="Glutaredoxin"/>
    <property type="match status" value="1"/>
</dbReference>
<evidence type="ECO:0000256" key="3">
    <source>
        <dbReference type="ARBA" id="ARBA00022980"/>
    </source>
</evidence>
<dbReference type="InterPro" id="IPR007741">
    <property type="entry name" value="Ribosomal_mL43/mS25/NADH_DH"/>
</dbReference>
<dbReference type="AlphaFoldDB" id="A0A2R6S4C2"/>
<evidence type="ECO:0000256" key="1">
    <source>
        <dbReference type="ARBA" id="ARBA00004173"/>
    </source>
</evidence>
<proteinExistence type="inferred from homology"/>
<protein>
    <recommendedName>
        <fullName evidence="6">Large ribosomal subunit protein mL43</fullName>
    </recommendedName>
</protein>
<feature type="domain" description="Ribosomal protein/NADH dehydrogenase" evidence="7">
    <location>
        <begin position="39"/>
        <end position="132"/>
    </location>
</feature>
<dbReference type="Pfam" id="PF05047">
    <property type="entry name" value="L51_S25_CI-B8"/>
    <property type="match status" value="1"/>
</dbReference>
<dbReference type="OrthoDB" id="88at2759"/>
<evidence type="ECO:0000256" key="4">
    <source>
        <dbReference type="ARBA" id="ARBA00023128"/>
    </source>
</evidence>
<keyword evidence="9" id="KW-1185">Reference proteome</keyword>
<keyword evidence="4" id="KW-0496">Mitochondrion</keyword>
<keyword evidence="3" id="KW-0689">Ribosomal protein</keyword>
<keyword evidence="5" id="KW-0687">Ribonucleoprotein</keyword>
<evidence type="ECO:0000256" key="5">
    <source>
        <dbReference type="ARBA" id="ARBA00023274"/>
    </source>
</evidence>
<gene>
    <name evidence="8" type="ORF">PHLCEN_2v1004</name>
</gene>
<evidence type="ECO:0000313" key="8">
    <source>
        <dbReference type="EMBL" id="PSS37131.1"/>
    </source>
</evidence>
<sequence length="166" mass="18821">MAAKLATRPLLRAQLTSRPANGHVAFIPQVRKLVFEYCNKWPSSANTRTFLLNHLEEVARANPHVEIVVKQRTYREPIVRGLYSQYLSAHTLVYVLRPDPATTVNNRDKVIPLNGFEVTGIQKKVQLLLDASGERIKPLKRRTVESTTEAARGIWSGLHVDEPFKI</sequence>
<dbReference type="InterPro" id="IPR039927">
    <property type="entry name" value="Ribosomal_mL43"/>
</dbReference>
<accession>A0A2R6S4C2</accession>
<dbReference type="STRING" id="98765.A0A2R6S4C2"/>
<comment type="subcellular location">
    <subcellularLocation>
        <location evidence="1">Mitochondrion</location>
    </subcellularLocation>
</comment>
<organism evidence="8 9">
    <name type="scientific">Hermanssonia centrifuga</name>
    <dbReference type="NCBI Taxonomy" id="98765"/>
    <lineage>
        <taxon>Eukaryota</taxon>
        <taxon>Fungi</taxon>
        <taxon>Dikarya</taxon>
        <taxon>Basidiomycota</taxon>
        <taxon>Agaricomycotina</taxon>
        <taxon>Agaricomycetes</taxon>
        <taxon>Polyporales</taxon>
        <taxon>Meruliaceae</taxon>
        <taxon>Hermanssonia</taxon>
    </lineage>
</organism>
<dbReference type="SUPFAM" id="SSF52833">
    <property type="entry name" value="Thioredoxin-like"/>
    <property type="match status" value="1"/>
</dbReference>
<evidence type="ECO:0000256" key="2">
    <source>
        <dbReference type="ARBA" id="ARBA00006073"/>
    </source>
</evidence>
<dbReference type="InterPro" id="IPR036249">
    <property type="entry name" value="Thioredoxin-like_sf"/>
</dbReference>
<evidence type="ECO:0000313" key="9">
    <source>
        <dbReference type="Proteomes" id="UP000186601"/>
    </source>
</evidence>
<dbReference type="SMART" id="SM00916">
    <property type="entry name" value="L51_S25_CI-B8"/>
    <property type="match status" value="1"/>
</dbReference>
<dbReference type="EMBL" id="MLYV02000081">
    <property type="protein sequence ID" value="PSS37131.1"/>
    <property type="molecule type" value="Genomic_DNA"/>
</dbReference>
<reference evidence="8 9" key="1">
    <citation type="submission" date="2018-02" db="EMBL/GenBank/DDBJ databases">
        <title>Genome sequence of the basidiomycete white-rot fungus Phlebia centrifuga.</title>
        <authorList>
            <person name="Granchi Z."/>
            <person name="Peng M."/>
            <person name="de Vries R.P."/>
            <person name="Hilden K."/>
            <person name="Makela M.R."/>
            <person name="Grigoriev I."/>
            <person name="Riley R."/>
        </authorList>
    </citation>
    <scope>NUCLEOTIDE SEQUENCE [LARGE SCALE GENOMIC DNA]</scope>
    <source>
        <strain evidence="8 9">FBCC195</strain>
    </source>
</reference>
<dbReference type="GO" id="GO:0032543">
    <property type="term" value="P:mitochondrial translation"/>
    <property type="evidence" value="ECO:0007669"/>
    <property type="project" value="InterPro"/>
</dbReference>
<dbReference type="GO" id="GO:0003735">
    <property type="term" value="F:structural constituent of ribosome"/>
    <property type="evidence" value="ECO:0007669"/>
    <property type="project" value="InterPro"/>
</dbReference>
<comment type="similarity">
    <text evidence="2">Belongs to the mitochondrion-specific ribosomal protein mL43 family.</text>
</comment>
<dbReference type="PANTHER" id="PTHR21396:SF2">
    <property type="entry name" value="LARGE RIBOSOMAL SUBUNIT PROTEIN ML43"/>
    <property type="match status" value="1"/>
</dbReference>
<name>A0A2R6S4C2_9APHY</name>
<dbReference type="Proteomes" id="UP000186601">
    <property type="component" value="Unassembled WGS sequence"/>
</dbReference>
<comment type="caution">
    <text evidence="8">The sequence shown here is derived from an EMBL/GenBank/DDBJ whole genome shotgun (WGS) entry which is preliminary data.</text>
</comment>